<dbReference type="GO" id="GO:0043176">
    <property type="term" value="F:amine binding"/>
    <property type="evidence" value="ECO:0007669"/>
    <property type="project" value="InterPro"/>
</dbReference>
<name>A0A0C9S5D9_AMBAM</name>
<protein>
    <submittedName>
        <fullName evidence="3">Putative lipocalin-6 1</fullName>
    </submittedName>
</protein>
<dbReference type="GO" id="GO:0030682">
    <property type="term" value="P:symbiont-mediated perturbation of host defenses"/>
    <property type="evidence" value="ECO:0007669"/>
    <property type="project" value="InterPro"/>
</dbReference>
<reference evidence="3" key="1">
    <citation type="journal article" date="2015" name="PLoS ONE">
        <title>An Insight into the Sialome of the Lone Star Tick, Amblyomma americanum, with a Glimpse on Its Time Dependent Gene Expression.</title>
        <authorList>
            <person name="Karim S."/>
            <person name="Ribeiro J.M."/>
        </authorList>
    </citation>
    <scope>NUCLEOTIDE SEQUENCE</scope>
    <source>
        <tissue evidence="3">Salivary gland</tissue>
    </source>
</reference>
<keyword evidence="2" id="KW-0732">Signal</keyword>
<dbReference type="EMBL" id="GBZX01000166">
    <property type="protein sequence ID" value="JAG92574.1"/>
    <property type="molecule type" value="mRNA"/>
</dbReference>
<proteinExistence type="evidence at transcript level"/>
<evidence type="ECO:0000256" key="2">
    <source>
        <dbReference type="SAM" id="SignalP"/>
    </source>
</evidence>
<feature type="region of interest" description="Disordered" evidence="1">
    <location>
        <begin position="206"/>
        <end position="227"/>
    </location>
</feature>
<dbReference type="Gene3D" id="2.40.128.20">
    <property type="match status" value="1"/>
</dbReference>
<evidence type="ECO:0000313" key="3">
    <source>
        <dbReference type="EMBL" id="JAG92574.1"/>
    </source>
</evidence>
<dbReference type="InterPro" id="IPR012674">
    <property type="entry name" value="Calycin"/>
</dbReference>
<sequence length="227" mass="25967">MFLVALLIFQAHMCKVFADKATTKTANCNTYNEDVDGYNLLAVNSTFRLVETTFRAGYFNTYRCITATTIEKNGNTHEVTEQIEYQVVAGNRWDYYIQTFIFELDIETQKYNKMNSLEPSGAPNGKYEFLYTDPSCTVIKALSFDLPPNDTIIPQERGDDNADNLQAPYHCMLWVKDDKENAPDECCRNRFRTLCRDKQVRQAFSTTECQKRSAGSNPEEDTKTGGN</sequence>
<feature type="chain" id="PRO_5002203297" evidence="2">
    <location>
        <begin position="19"/>
        <end position="227"/>
    </location>
</feature>
<feature type="compositionally biased region" description="Polar residues" evidence="1">
    <location>
        <begin position="206"/>
        <end position="216"/>
    </location>
</feature>
<dbReference type="Pfam" id="PF02098">
    <property type="entry name" value="His_binding"/>
    <property type="match status" value="1"/>
</dbReference>
<dbReference type="AlphaFoldDB" id="A0A0C9S5D9"/>
<evidence type="ECO:0000256" key="1">
    <source>
        <dbReference type="SAM" id="MobiDB-lite"/>
    </source>
</evidence>
<dbReference type="SUPFAM" id="SSF50814">
    <property type="entry name" value="Lipocalins"/>
    <property type="match status" value="1"/>
</dbReference>
<dbReference type="InterPro" id="IPR002970">
    <property type="entry name" value="Tick_his-bd"/>
</dbReference>
<accession>A0A0C9S5D9</accession>
<feature type="signal peptide" evidence="2">
    <location>
        <begin position="1"/>
        <end position="18"/>
    </location>
</feature>
<organism evidence="3">
    <name type="scientific">Amblyomma americanum</name>
    <name type="common">Lone star tick</name>
    <dbReference type="NCBI Taxonomy" id="6943"/>
    <lineage>
        <taxon>Eukaryota</taxon>
        <taxon>Metazoa</taxon>
        <taxon>Ecdysozoa</taxon>
        <taxon>Arthropoda</taxon>
        <taxon>Chelicerata</taxon>
        <taxon>Arachnida</taxon>
        <taxon>Acari</taxon>
        <taxon>Parasitiformes</taxon>
        <taxon>Ixodida</taxon>
        <taxon>Ixodoidea</taxon>
        <taxon>Ixodidae</taxon>
        <taxon>Amblyomminae</taxon>
        <taxon>Amblyomma</taxon>
    </lineage>
</organism>